<evidence type="ECO:0000313" key="2">
    <source>
        <dbReference type="EMBL" id="MDF2096704.1"/>
    </source>
</evidence>
<accession>A0ABT5YP91</accession>
<evidence type="ECO:0000256" key="1">
    <source>
        <dbReference type="SAM" id="SignalP"/>
    </source>
</evidence>
<protein>
    <submittedName>
        <fullName evidence="2">Uncharacterized protein</fullName>
    </submittedName>
</protein>
<dbReference type="Proteomes" id="UP001215503">
    <property type="component" value="Unassembled WGS sequence"/>
</dbReference>
<keyword evidence="3" id="KW-1185">Reference proteome</keyword>
<feature type="chain" id="PRO_5047373381" evidence="1">
    <location>
        <begin position="27"/>
        <end position="339"/>
    </location>
</feature>
<comment type="caution">
    <text evidence="2">The sequence shown here is derived from an EMBL/GenBank/DDBJ whole genome shotgun (WGS) entry which is preliminary data.</text>
</comment>
<proteinExistence type="predicted"/>
<dbReference type="EMBL" id="JARHUD010000007">
    <property type="protein sequence ID" value="MDF2096704.1"/>
    <property type="molecule type" value="Genomic_DNA"/>
</dbReference>
<name>A0ABT5YP91_9PROT</name>
<sequence length="339" mass="36246">MNRKQLKSLSALSLLCLLPACVPTGAAGLPIAMLAMEAADGMGMIDDIDAVPEVEKNPALLNHPALADPRFSAYQAQLIERHAVFSADPESALSTAGALDCDLAEEAEWLILQQMTREQYEEAMRSEHYLLSVDSLNAKLLEGDCVDGWPEGEFVAAGNMVTSQHVAGNGQTTIRSERRRVDGTMNGGRLIGQLSVEGQMVMQTTGQTGRVTYTSLSLADYGEGQEFSDSLSITYASMPGVYESVSTTVIETVSPGVQTARSYQGEMLASEWTLRDGEMHGWMITHPMETVVGHTTAGQRTCYQYGKLAADAACAGSAQTSSFQAPGLLPAIQQAAAVR</sequence>
<organism evidence="2 3">
    <name type="scientific">Aquibaculum arenosum</name>
    <dbReference type="NCBI Taxonomy" id="3032591"/>
    <lineage>
        <taxon>Bacteria</taxon>
        <taxon>Pseudomonadati</taxon>
        <taxon>Pseudomonadota</taxon>
        <taxon>Alphaproteobacteria</taxon>
        <taxon>Rhodospirillales</taxon>
        <taxon>Rhodovibrionaceae</taxon>
        <taxon>Aquibaculum</taxon>
    </lineage>
</organism>
<gene>
    <name evidence="2" type="ORF">P2G67_12025</name>
</gene>
<feature type="signal peptide" evidence="1">
    <location>
        <begin position="1"/>
        <end position="26"/>
    </location>
</feature>
<reference evidence="2 3" key="1">
    <citation type="submission" date="2023-03" db="EMBL/GenBank/DDBJ databases">
        <title>Fodinicurvata sp. CAU 1616 isolated from sea sendiment.</title>
        <authorList>
            <person name="Kim W."/>
        </authorList>
    </citation>
    <scope>NUCLEOTIDE SEQUENCE [LARGE SCALE GENOMIC DNA]</scope>
    <source>
        <strain evidence="2 3">CAU 1616</strain>
    </source>
</reference>
<evidence type="ECO:0000313" key="3">
    <source>
        <dbReference type="Proteomes" id="UP001215503"/>
    </source>
</evidence>
<keyword evidence="1" id="KW-0732">Signal</keyword>
<dbReference type="RefSeq" id="WP_275823422.1">
    <property type="nucleotide sequence ID" value="NZ_JARHUD010000007.1"/>
</dbReference>